<dbReference type="AlphaFoldDB" id="A0A9D2NLC7"/>
<organism evidence="6 7">
    <name type="scientific">Candidatus Eisenbergiella merdavium</name>
    <dbReference type="NCBI Taxonomy" id="2838551"/>
    <lineage>
        <taxon>Bacteria</taxon>
        <taxon>Bacillati</taxon>
        <taxon>Bacillota</taxon>
        <taxon>Clostridia</taxon>
        <taxon>Lachnospirales</taxon>
        <taxon>Lachnospiraceae</taxon>
        <taxon>Eisenbergiella</taxon>
    </lineage>
</organism>
<dbReference type="InterPro" id="IPR000847">
    <property type="entry name" value="LysR_HTH_N"/>
</dbReference>
<reference evidence="6" key="1">
    <citation type="journal article" date="2021" name="PeerJ">
        <title>Extensive microbial diversity within the chicken gut microbiome revealed by metagenomics and culture.</title>
        <authorList>
            <person name="Gilroy R."/>
            <person name="Ravi A."/>
            <person name="Getino M."/>
            <person name="Pursley I."/>
            <person name="Horton D.L."/>
            <person name="Alikhan N.F."/>
            <person name="Baker D."/>
            <person name="Gharbi K."/>
            <person name="Hall N."/>
            <person name="Watson M."/>
            <person name="Adriaenssens E.M."/>
            <person name="Foster-Nyarko E."/>
            <person name="Jarju S."/>
            <person name="Secka A."/>
            <person name="Antonio M."/>
            <person name="Oren A."/>
            <person name="Chaudhuri R.R."/>
            <person name="La Ragione R."/>
            <person name="Hildebrand F."/>
            <person name="Pallen M.J."/>
        </authorList>
    </citation>
    <scope>NUCLEOTIDE SEQUENCE</scope>
    <source>
        <strain evidence="6">USAMLcec2-132</strain>
    </source>
</reference>
<evidence type="ECO:0000313" key="6">
    <source>
        <dbReference type="EMBL" id="HJC25819.1"/>
    </source>
</evidence>
<protein>
    <submittedName>
        <fullName evidence="6">LysR family transcriptional regulator</fullName>
    </submittedName>
</protein>
<dbReference type="FunFam" id="1.10.10.10:FF:000001">
    <property type="entry name" value="LysR family transcriptional regulator"/>
    <property type="match status" value="1"/>
</dbReference>
<dbReference type="EMBL" id="DWWS01000072">
    <property type="protein sequence ID" value="HJC25819.1"/>
    <property type="molecule type" value="Genomic_DNA"/>
</dbReference>
<dbReference type="Pfam" id="PF03466">
    <property type="entry name" value="LysR_substrate"/>
    <property type="match status" value="1"/>
</dbReference>
<accession>A0A9D2NLC7</accession>
<evidence type="ECO:0000256" key="1">
    <source>
        <dbReference type="ARBA" id="ARBA00009437"/>
    </source>
</evidence>
<dbReference type="InterPro" id="IPR005119">
    <property type="entry name" value="LysR_subst-bd"/>
</dbReference>
<evidence type="ECO:0000256" key="3">
    <source>
        <dbReference type="ARBA" id="ARBA00023125"/>
    </source>
</evidence>
<dbReference type="Gene3D" id="1.10.10.10">
    <property type="entry name" value="Winged helix-like DNA-binding domain superfamily/Winged helix DNA-binding domain"/>
    <property type="match status" value="1"/>
</dbReference>
<evidence type="ECO:0000259" key="5">
    <source>
        <dbReference type="PROSITE" id="PS50931"/>
    </source>
</evidence>
<reference evidence="6" key="2">
    <citation type="submission" date="2021-04" db="EMBL/GenBank/DDBJ databases">
        <authorList>
            <person name="Gilroy R."/>
        </authorList>
    </citation>
    <scope>NUCLEOTIDE SEQUENCE</scope>
    <source>
        <strain evidence="6">USAMLcec2-132</strain>
    </source>
</reference>
<dbReference type="SUPFAM" id="SSF53850">
    <property type="entry name" value="Periplasmic binding protein-like II"/>
    <property type="match status" value="1"/>
</dbReference>
<dbReference type="InterPro" id="IPR036388">
    <property type="entry name" value="WH-like_DNA-bd_sf"/>
</dbReference>
<comment type="similarity">
    <text evidence="1">Belongs to the LysR transcriptional regulatory family.</text>
</comment>
<dbReference type="Proteomes" id="UP000823891">
    <property type="component" value="Unassembled WGS sequence"/>
</dbReference>
<dbReference type="CDD" id="cd08420">
    <property type="entry name" value="PBP2_CysL_like"/>
    <property type="match status" value="1"/>
</dbReference>
<dbReference type="GO" id="GO:0003700">
    <property type="term" value="F:DNA-binding transcription factor activity"/>
    <property type="evidence" value="ECO:0007669"/>
    <property type="project" value="InterPro"/>
</dbReference>
<gene>
    <name evidence="6" type="ORF">H9761_19340</name>
</gene>
<evidence type="ECO:0000313" key="7">
    <source>
        <dbReference type="Proteomes" id="UP000823891"/>
    </source>
</evidence>
<proteinExistence type="inferred from homology"/>
<keyword evidence="4" id="KW-0804">Transcription</keyword>
<keyword evidence="3" id="KW-0238">DNA-binding</keyword>
<sequence>MTLRHLKIFLAVYETGSTTGAAEELLIAQPSVSVALKELEEHYGVRVFERMAKRLYVTEAGQELYQYARHLVSLFEETEDAMKSLGTSGTLRVGSSVTIGNYFLPGYIRAFREEYPQIRVRATVENTDTIENLLLENGIDVGLVEGQVHSPFLVQLPYRKDSLVMICSTEHPYASYESIVPEVLAAEDMLLREKGSAVRELFDIRMAGTGLEIEPVWESVSSHALIRAVKENMGISVLPYYLVEEDIRRGEVKAVAVEGMDFTREFSIVYHRNKYHSRAFDAFVRICGGGVEKKAEKR</sequence>
<dbReference type="InterPro" id="IPR036390">
    <property type="entry name" value="WH_DNA-bd_sf"/>
</dbReference>
<dbReference type="GO" id="GO:0000976">
    <property type="term" value="F:transcription cis-regulatory region binding"/>
    <property type="evidence" value="ECO:0007669"/>
    <property type="project" value="TreeGrafter"/>
</dbReference>
<dbReference type="PANTHER" id="PTHR30126:SF94">
    <property type="entry name" value="LYSR FAMILY TRANSCRIPTIONAL REGULATOR"/>
    <property type="match status" value="1"/>
</dbReference>
<evidence type="ECO:0000256" key="2">
    <source>
        <dbReference type="ARBA" id="ARBA00023015"/>
    </source>
</evidence>
<feature type="domain" description="HTH lysR-type" evidence="5">
    <location>
        <begin position="1"/>
        <end position="58"/>
    </location>
</feature>
<dbReference type="PRINTS" id="PR00039">
    <property type="entry name" value="HTHLYSR"/>
</dbReference>
<keyword evidence="2" id="KW-0805">Transcription regulation</keyword>
<dbReference type="PANTHER" id="PTHR30126">
    <property type="entry name" value="HTH-TYPE TRANSCRIPTIONAL REGULATOR"/>
    <property type="match status" value="1"/>
</dbReference>
<dbReference type="PROSITE" id="PS50931">
    <property type="entry name" value="HTH_LYSR"/>
    <property type="match status" value="1"/>
</dbReference>
<evidence type="ECO:0000256" key="4">
    <source>
        <dbReference type="ARBA" id="ARBA00023163"/>
    </source>
</evidence>
<dbReference type="SUPFAM" id="SSF46785">
    <property type="entry name" value="Winged helix' DNA-binding domain"/>
    <property type="match status" value="1"/>
</dbReference>
<comment type="caution">
    <text evidence="6">The sequence shown here is derived from an EMBL/GenBank/DDBJ whole genome shotgun (WGS) entry which is preliminary data.</text>
</comment>
<name>A0A9D2NLC7_9FIRM</name>
<dbReference type="Pfam" id="PF00126">
    <property type="entry name" value="HTH_1"/>
    <property type="match status" value="1"/>
</dbReference>
<dbReference type="Gene3D" id="3.40.190.290">
    <property type="match status" value="1"/>
</dbReference>